<feature type="region of interest" description="Disordered" evidence="1">
    <location>
        <begin position="58"/>
        <end position="160"/>
    </location>
</feature>
<accession>A0A1B8GVY9</accession>
<feature type="compositionally biased region" description="Basic residues" evidence="1">
    <location>
        <begin position="144"/>
        <end position="159"/>
    </location>
</feature>
<feature type="compositionally biased region" description="Low complexity" evidence="1">
    <location>
        <begin position="113"/>
        <end position="128"/>
    </location>
</feature>
<dbReference type="Gene3D" id="1.10.245.10">
    <property type="entry name" value="SWIB/MDM2 domain"/>
    <property type="match status" value="1"/>
</dbReference>
<dbReference type="PROSITE" id="PS51998">
    <property type="entry name" value="DEK_C"/>
    <property type="match status" value="1"/>
</dbReference>
<dbReference type="OrthoDB" id="10251073at2759"/>
<dbReference type="InterPro" id="IPR036885">
    <property type="entry name" value="SWIB_MDM2_dom_sf"/>
</dbReference>
<protein>
    <submittedName>
        <fullName evidence="4">Uncharacterized protein</fullName>
    </submittedName>
</protein>
<proteinExistence type="predicted"/>
<dbReference type="CDD" id="cd10567">
    <property type="entry name" value="SWIB-MDM2_like"/>
    <property type="match status" value="1"/>
</dbReference>
<dbReference type="Proteomes" id="UP000091956">
    <property type="component" value="Unassembled WGS sequence"/>
</dbReference>
<dbReference type="RefSeq" id="XP_018133738.1">
    <property type="nucleotide sequence ID" value="XM_018271214.2"/>
</dbReference>
<gene>
    <name evidence="4" type="ORF">VE01_01696</name>
</gene>
<dbReference type="PROSITE" id="PS51925">
    <property type="entry name" value="SWIB_MDM2"/>
    <property type="match status" value="1"/>
</dbReference>
<keyword evidence="5" id="KW-1185">Reference proteome</keyword>
<dbReference type="AlphaFoldDB" id="A0A1B8GVY9"/>
<dbReference type="PANTHER" id="PTHR13844">
    <property type="entry name" value="SWI/SNF-RELATED MATRIX-ASSOCIATED ACTIN-DEPENDENT REGULATOR OF CHROMATIN SUBFAMILY D"/>
    <property type="match status" value="1"/>
</dbReference>
<evidence type="ECO:0000256" key="1">
    <source>
        <dbReference type="SAM" id="MobiDB-lite"/>
    </source>
</evidence>
<dbReference type="InterPro" id="IPR014876">
    <property type="entry name" value="DEK_C"/>
</dbReference>
<dbReference type="STRING" id="342668.A0A1B8GVY9"/>
<dbReference type="SMART" id="SM00151">
    <property type="entry name" value="SWIB"/>
    <property type="match status" value="1"/>
</dbReference>
<feature type="domain" description="DM2" evidence="2">
    <location>
        <begin position="185"/>
        <end position="262"/>
    </location>
</feature>
<dbReference type="Pfam" id="PF02201">
    <property type="entry name" value="SWIB"/>
    <property type="match status" value="1"/>
</dbReference>
<feature type="domain" description="DEK-C" evidence="3">
    <location>
        <begin position="5"/>
        <end position="60"/>
    </location>
</feature>
<evidence type="ECO:0000313" key="5">
    <source>
        <dbReference type="Proteomes" id="UP000091956"/>
    </source>
</evidence>
<evidence type="ECO:0000313" key="4">
    <source>
        <dbReference type="EMBL" id="OBU00006.1"/>
    </source>
</evidence>
<dbReference type="GeneID" id="28835082"/>
<dbReference type="Gene3D" id="1.10.10.60">
    <property type="entry name" value="Homeodomain-like"/>
    <property type="match status" value="1"/>
</dbReference>
<organism evidence="4 5">
    <name type="scientific">Pseudogymnoascus verrucosus</name>
    <dbReference type="NCBI Taxonomy" id="342668"/>
    <lineage>
        <taxon>Eukaryota</taxon>
        <taxon>Fungi</taxon>
        <taxon>Dikarya</taxon>
        <taxon>Ascomycota</taxon>
        <taxon>Pezizomycotina</taxon>
        <taxon>Leotiomycetes</taxon>
        <taxon>Thelebolales</taxon>
        <taxon>Thelebolaceae</taxon>
        <taxon>Pseudogymnoascus</taxon>
    </lineage>
</organism>
<name>A0A1B8GVY9_9PEZI</name>
<dbReference type="Pfam" id="PF08766">
    <property type="entry name" value="DEK_C"/>
    <property type="match status" value="1"/>
</dbReference>
<dbReference type="InterPro" id="IPR019835">
    <property type="entry name" value="SWIB_domain"/>
</dbReference>
<dbReference type="SUPFAM" id="SSF47592">
    <property type="entry name" value="SWIB/MDM2 domain"/>
    <property type="match status" value="1"/>
</dbReference>
<reference evidence="5" key="2">
    <citation type="journal article" date="2018" name="Nat. Commun.">
        <title>Extreme sensitivity to ultraviolet light in the fungal pathogen causing white-nose syndrome of bats.</title>
        <authorList>
            <person name="Palmer J.M."/>
            <person name="Drees K.P."/>
            <person name="Foster J.T."/>
            <person name="Lindner D.L."/>
        </authorList>
    </citation>
    <scope>NUCLEOTIDE SEQUENCE [LARGE SCALE GENOMIC DNA]</scope>
    <source>
        <strain evidence="5">UAMH 10579</strain>
    </source>
</reference>
<sequence>MGLSEEQIRQFSTHIDNILSKSDLATISVKKVRNQLQEVVGQDLSEQKSAVNALIEERFDKITSEPPSSPDVPISKGPRPTTNGHVKTEVKDESTPDDTDGGSAPPKKKQKKQSAADSDAKLAALLQAQENSRGRATRGGVNKKPAKAKSTVKKKKSSAKVKAADDSDIELNSDGEKKVVERKGGFHKQYALSEPLAALVGEPQSSRPQVVKKIWAHIKGNDLQDPSDKRQIFCDNKMKLVFKQDTVHMFTMNKLLGKHLYEVEELAAEAAAAQN</sequence>
<dbReference type="EMBL" id="KV460210">
    <property type="protein sequence ID" value="OBU00006.1"/>
    <property type="molecule type" value="Genomic_DNA"/>
</dbReference>
<dbReference type="SUPFAM" id="SSF109715">
    <property type="entry name" value="DEK C-terminal domain"/>
    <property type="match status" value="1"/>
</dbReference>
<evidence type="ECO:0000259" key="3">
    <source>
        <dbReference type="PROSITE" id="PS51998"/>
    </source>
</evidence>
<dbReference type="InterPro" id="IPR003121">
    <property type="entry name" value="SWIB_MDM2_domain"/>
</dbReference>
<evidence type="ECO:0000259" key="2">
    <source>
        <dbReference type="PROSITE" id="PS51925"/>
    </source>
</evidence>
<reference evidence="4 5" key="1">
    <citation type="submission" date="2016-03" db="EMBL/GenBank/DDBJ databases">
        <title>Comparative genomics of Pseudogymnoascus destructans, the fungus causing white-nose syndrome of bats.</title>
        <authorList>
            <person name="Palmer J.M."/>
            <person name="Drees K.P."/>
            <person name="Foster J.T."/>
            <person name="Lindner D.L."/>
        </authorList>
    </citation>
    <scope>NUCLEOTIDE SEQUENCE [LARGE SCALE GENOMIC DNA]</scope>
    <source>
        <strain evidence="4 5">UAMH 10579</strain>
    </source>
</reference>